<keyword evidence="1" id="KW-0472">Membrane</keyword>
<evidence type="ECO:0008006" key="5">
    <source>
        <dbReference type="Google" id="ProtNLM"/>
    </source>
</evidence>
<evidence type="ECO:0000256" key="2">
    <source>
        <dbReference type="SAM" id="SignalP"/>
    </source>
</evidence>
<keyword evidence="4" id="KW-1185">Reference proteome</keyword>
<organism evidence="3 4">
    <name type="scientific">Pseudoteredinibacter isoporae</name>
    <dbReference type="NCBI Taxonomy" id="570281"/>
    <lineage>
        <taxon>Bacteria</taxon>
        <taxon>Pseudomonadati</taxon>
        <taxon>Pseudomonadota</taxon>
        <taxon>Gammaproteobacteria</taxon>
        <taxon>Cellvibrionales</taxon>
        <taxon>Cellvibrionaceae</taxon>
        <taxon>Pseudoteredinibacter</taxon>
    </lineage>
</organism>
<name>A0A7X0JS67_9GAMM</name>
<comment type="caution">
    <text evidence="3">The sequence shown here is derived from an EMBL/GenBank/DDBJ whole genome shotgun (WGS) entry which is preliminary data.</text>
</comment>
<protein>
    <recommendedName>
        <fullName evidence="5">PEP-CTERM sorting domain-containing protein</fullName>
    </recommendedName>
</protein>
<gene>
    <name evidence="3" type="ORF">HNR48_001586</name>
</gene>
<dbReference type="AlphaFoldDB" id="A0A7X0JS67"/>
<dbReference type="InParanoid" id="A0A7X0JS67"/>
<evidence type="ECO:0000313" key="3">
    <source>
        <dbReference type="EMBL" id="MBB6521308.1"/>
    </source>
</evidence>
<feature type="signal peptide" evidence="2">
    <location>
        <begin position="1"/>
        <end position="20"/>
    </location>
</feature>
<accession>A0A7X0JS67</accession>
<sequence length="272" mass="28194">MRIARSLLLLCLFSCRSVFAQVDAPAALIPAGLNPGDEFFVIFTTSGTANLCHGRPTPDTTGGAITPVDDTLAINLATTAASTGTLTSSITGWQALYIHERLDALGIITNTVAASGPAFNNNITQPIYNIAGNLVANNRSDLFDGNAVGGGTDLINTFDIDENGNVLPPANFAYTGFDAFGNMAADPGPPPNTTRPIGAGGTGCGVGDYDLTDQNWAYTGNSAVSRHLYVLSPLLRVPLSSSNATGVPVAPYGFVVMMGLLMIVGVGRQLKK</sequence>
<evidence type="ECO:0000256" key="1">
    <source>
        <dbReference type="SAM" id="Phobius"/>
    </source>
</evidence>
<reference evidence="3 4" key="1">
    <citation type="submission" date="2020-08" db="EMBL/GenBank/DDBJ databases">
        <title>Genomic Encyclopedia of Type Strains, Phase IV (KMG-IV): sequencing the most valuable type-strain genomes for metagenomic binning, comparative biology and taxonomic classification.</title>
        <authorList>
            <person name="Goeker M."/>
        </authorList>
    </citation>
    <scope>NUCLEOTIDE SEQUENCE [LARGE SCALE GENOMIC DNA]</scope>
    <source>
        <strain evidence="3 4">DSM 22368</strain>
    </source>
</reference>
<feature type="chain" id="PRO_5031569309" description="PEP-CTERM sorting domain-containing protein" evidence="2">
    <location>
        <begin position="21"/>
        <end position="272"/>
    </location>
</feature>
<proteinExistence type="predicted"/>
<feature type="transmembrane region" description="Helical" evidence="1">
    <location>
        <begin position="249"/>
        <end position="267"/>
    </location>
</feature>
<keyword evidence="2" id="KW-0732">Signal</keyword>
<keyword evidence="1" id="KW-0812">Transmembrane</keyword>
<dbReference type="EMBL" id="JACHHT010000001">
    <property type="protein sequence ID" value="MBB6521308.1"/>
    <property type="molecule type" value="Genomic_DNA"/>
</dbReference>
<dbReference type="RefSeq" id="WP_166848861.1">
    <property type="nucleotide sequence ID" value="NZ_JAAONY010000001.1"/>
</dbReference>
<keyword evidence="1" id="KW-1133">Transmembrane helix</keyword>
<dbReference type="Proteomes" id="UP000528457">
    <property type="component" value="Unassembled WGS sequence"/>
</dbReference>
<evidence type="ECO:0000313" key="4">
    <source>
        <dbReference type="Proteomes" id="UP000528457"/>
    </source>
</evidence>